<dbReference type="EMBL" id="JABTEG010000001">
    <property type="protein sequence ID" value="KAG4306246.1"/>
    <property type="molecule type" value="Genomic_DNA"/>
</dbReference>
<gene>
    <name evidence="1" type="ORF">PORY_000234</name>
</gene>
<dbReference type="Proteomes" id="UP000768646">
    <property type="component" value="Unassembled WGS sequence"/>
</dbReference>
<proteinExistence type="predicted"/>
<accession>A0ACB7CEZ6</accession>
<evidence type="ECO:0000313" key="2">
    <source>
        <dbReference type="Proteomes" id="UP000768646"/>
    </source>
</evidence>
<name>A0ACB7CEZ6_9ASCO</name>
<reference evidence="1 2" key="1">
    <citation type="journal article" date="2021" name="Commun. Biol.">
        <title>Genomic insights into the host specific adaptation of the Pneumocystis genus.</title>
        <authorList>
            <person name="Cisse O.H."/>
            <person name="Ma L."/>
            <person name="Dekker J.P."/>
            <person name="Khil P.P."/>
            <person name="Youn J.-H."/>
            <person name="Brenchley J.M."/>
            <person name="Blair R."/>
            <person name="Pahar B."/>
            <person name="Chabe M."/>
            <person name="Van Rompay K.K.A."/>
            <person name="Keesler R."/>
            <person name="Sukura A."/>
            <person name="Hirsch V."/>
            <person name="Kutty G."/>
            <person name="Liu Y."/>
            <person name="Peng L."/>
            <person name="Chen J."/>
            <person name="Song J."/>
            <person name="Weissenbacher-Lang C."/>
            <person name="Xu J."/>
            <person name="Upham N.S."/>
            <person name="Stajich J.E."/>
            <person name="Cuomo C.A."/>
            <person name="Cushion M.T."/>
            <person name="Kovacs J.A."/>
        </authorList>
    </citation>
    <scope>NUCLEOTIDE SEQUENCE [LARGE SCALE GENOMIC DNA]</scope>
    <source>
        <strain evidence="1 2">RABM</strain>
    </source>
</reference>
<comment type="caution">
    <text evidence="1">The sequence shown here is derived from an EMBL/GenBank/DDBJ whole genome shotgun (WGS) entry which is preliminary data.</text>
</comment>
<sequence>MISGVESEETRLLNQKSRGNVRVVNAIGTISDKQFIAVVYVSVFIITYCISLESQTTSNFIVPATSYFGKNSLIPLINTINGVLYAVVKQQISKISTIFGRMEGFCFSLLLYDIVGCMMYMMSTNIVAFIISSIFHTIGSTGIQILQQIIIADISNFLNRGLLNSILDIPFLINVWVGPNLAQSIYLPEPASEQWRLGYGIWAIVLSISSLPTIIILYLGQFKTKEIDVSFLKNNEAGSMGFSIKKIFVEFDFIGVVILSLGLVLLLFQLIHEFPIFYNIKSLYIATIFIIIAILCVVFPLWEFYYAKYPILSFNSFKSRAIGLSTYLYVTKSNSIKRVGNVFSFTSTIVAIFVVGIIYMIYNLRVDESVMEMTISQAIIGISGGFYNMSALIGVQATSCHRQVVVNTALFLTLASIGSAVGSAISGIMWSSLLPRMLKYHSEHLNVFLTPTDYSLIIGSPFILDQYSKFVKGTIGRMVIILAYNDVMRSLYICSAICVVPMLLCVMFMEDIHLDKIRQMIYKDDSIHRLSEELKISISG</sequence>
<protein>
    <submittedName>
        <fullName evidence="1">Uncharacterized protein</fullName>
    </submittedName>
</protein>
<keyword evidence="2" id="KW-1185">Reference proteome</keyword>
<organism evidence="1 2">
    <name type="scientific">Pneumocystis oryctolagi</name>
    <dbReference type="NCBI Taxonomy" id="42067"/>
    <lineage>
        <taxon>Eukaryota</taxon>
        <taxon>Fungi</taxon>
        <taxon>Dikarya</taxon>
        <taxon>Ascomycota</taxon>
        <taxon>Taphrinomycotina</taxon>
        <taxon>Pneumocystomycetes</taxon>
        <taxon>Pneumocystaceae</taxon>
        <taxon>Pneumocystis</taxon>
    </lineage>
</organism>
<evidence type="ECO:0000313" key="1">
    <source>
        <dbReference type="EMBL" id="KAG4306246.1"/>
    </source>
</evidence>